<dbReference type="Proteomes" id="UP000199599">
    <property type="component" value="Unassembled WGS sequence"/>
</dbReference>
<organism evidence="1 2">
    <name type="scientific">Lactobacillus bombicola</name>
    <dbReference type="NCBI Taxonomy" id="1505723"/>
    <lineage>
        <taxon>Bacteria</taxon>
        <taxon>Bacillati</taxon>
        <taxon>Bacillota</taxon>
        <taxon>Bacilli</taxon>
        <taxon>Lactobacillales</taxon>
        <taxon>Lactobacillaceae</taxon>
        <taxon>Lactobacillus</taxon>
    </lineage>
</organism>
<dbReference type="InterPro" id="IPR036278">
    <property type="entry name" value="Sialidase_sf"/>
</dbReference>
<proteinExistence type="predicted"/>
<dbReference type="EMBL" id="FOMN01000001">
    <property type="protein sequence ID" value="SFD32110.1"/>
    <property type="molecule type" value="Genomic_DNA"/>
</dbReference>
<dbReference type="SUPFAM" id="SSF50939">
    <property type="entry name" value="Sialidases"/>
    <property type="match status" value="1"/>
</dbReference>
<protein>
    <recommendedName>
        <fullName evidence="3">Exo-alpha-sialidase</fullName>
    </recommendedName>
</protein>
<dbReference type="CDD" id="cd15482">
    <property type="entry name" value="Sialidase_non-viral"/>
    <property type="match status" value="1"/>
</dbReference>
<evidence type="ECO:0000313" key="1">
    <source>
        <dbReference type="EMBL" id="SFD32110.1"/>
    </source>
</evidence>
<dbReference type="STRING" id="1505723.SAMN04487792_0335"/>
<name>A0A1I1RNR7_9LACO</name>
<dbReference type="AlphaFoldDB" id="A0A1I1RNR7"/>
<evidence type="ECO:0000313" key="2">
    <source>
        <dbReference type="Proteomes" id="UP000199599"/>
    </source>
</evidence>
<dbReference type="PANTHER" id="PTHR38792">
    <property type="entry name" value="BNR/ASP-BOX REPEAT DOMAIN PROTEIN (AFU_ORTHOLOGUE AFUA_7G06430)-RELATED"/>
    <property type="match status" value="1"/>
</dbReference>
<gene>
    <name evidence="1" type="ORF">SAMN04487792_0335</name>
</gene>
<dbReference type="RefSeq" id="WP_090092220.1">
    <property type="nucleotide sequence ID" value="NZ_CBCRVU010000001.1"/>
</dbReference>
<reference evidence="2" key="1">
    <citation type="submission" date="2016-10" db="EMBL/GenBank/DDBJ databases">
        <authorList>
            <person name="Varghese N."/>
            <person name="Submissions S."/>
        </authorList>
    </citation>
    <scope>NUCLEOTIDE SEQUENCE [LARGE SCALE GENOMIC DNA]</scope>
    <source>
        <strain evidence="2">R-53102</strain>
    </source>
</reference>
<accession>A0A1I1RNR7</accession>
<dbReference type="PANTHER" id="PTHR38792:SF3">
    <property type="entry name" value="BNR_ASP-BOX REPEAT DOMAIN PROTEIN (AFU_ORTHOLOGUE AFUA_7G06430)-RELATED"/>
    <property type="match status" value="1"/>
</dbReference>
<dbReference type="Gene3D" id="2.120.10.10">
    <property type="match status" value="1"/>
</dbReference>
<evidence type="ECO:0008006" key="3">
    <source>
        <dbReference type="Google" id="ProtNLM"/>
    </source>
</evidence>
<sequence length="383" mass="41922">MKLNKGKGLLFSLGVASLGLSLLGGINEKVNADSSTPITTIASKNQIPGTKSPSFLYGRGLVTTHTDKSHNGKLYATSEHYVNGTPTFLIFESLNNAKSWKKISEINDTHNFLANNTPWGNRYQPFLYELPEKIGKMPAGTIICAGNSIPNDLSKTSIDLYFSKDHARSWQYLSTVAVGGHADVNTTSNGPVWEPFVSVIDHKLVCYFSDERDKPLHSQKLSHRVSKDGINWGNEVDDVAFKEPAARPGMVTVARMKNGKYIMTYEVVNSGEWRTNYKISADGLNWNASDEGTRLAYGGAPYVVTLHNGDIVANTDGSGDLYINKNNGDVRAWQDIKTNIPLAYSRSLTVLPNDDLLIVSGGPLKAPTDPNSNDLTSTIFSFK</sequence>